<dbReference type="InterPro" id="IPR017441">
    <property type="entry name" value="Protein_kinase_ATP_BS"/>
</dbReference>
<comment type="catalytic activity">
    <reaction evidence="14">
        <text>L-seryl-[protein] + ATP = O-phospho-L-seryl-[protein] + ADP + H(+)</text>
        <dbReference type="Rhea" id="RHEA:17989"/>
        <dbReference type="Rhea" id="RHEA-COMP:9863"/>
        <dbReference type="Rhea" id="RHEA-COMP:11604"/>
        <dbReference type="ChEBI" id="CHEBI:15378"/>
        <dbReference type="ChEBI" id="CHEBI:29999"/>
        <dbReference type="ChEBI" id="CHEBI:30616"/>
        <dbReference type="ChEBI" id="CHEBI:83421"/>
        <dbReference type="ChEBI" id="CHEBI:456216"/>
        <dbReference type="EC" id="2.7.11.1"/>
    </reaction>
</comment>
<dbReference type="SMART" id="SM00220">
    <property type="entry name" value="S_TKc"/>
    <property type="match status" value="1"/>
</dbReference>
<proteinExistence type="inferred from homology"/>
<dbReference type="PANTHER" id="PTHR11909">
    <property type="entry name" value="CASEIN KINASE-RELATED"/>
    <property type="match status" value="1"/>
</dbReference>
<evidence type="ECO:0000313" key="21">
    <source>
        <dbReference type="Proteomes" id="UP001418222"/>
    </source>
</evidence>
<comment type="catalytic activity">
    <reaction evidence="13">
        <text>L-threonyl-[protein] + ATP = O-phospho-L-threonyl-[protein] + ADP + H(+)</text>
        <dbReference type="Rhea" id="RHEA:46608"/>
        <dbReference type="Rhea" id="RHEA-COMP:11060"/>
        <dbReference type="Rhea" id="RHEA-COMP:11605"/>
        <dbReference type="ChEBI" id="CHEBI:15378"/>
        <dbReference type="ChEBI" id="CHEBI:30013"/>
        <dbReference type="ChEBI" id="CHEBI:30616"/>
        <dbReference type="ChEBI" id="CHEBI:61977"/>
        <dbReference type="ChEBI" id="CHEBI:456216"/>
        <dbReference type="EC" id="2.7.11.1"/>
    </reaction>
</comment>
<accession>A0AAP0FTM3</accession>
<evidence type="ECO:0000256" key="18">
    <source>
        <dbReference type="SAM" id="MobiDB-lite"/>
    </source>
</evidence>
<evidence type="ECO:0000256" key="5">
    <source>
        <dbReference type="ARBA" id="ARBA00022490"/>
    </source>
</evidence>
<keyword evidence="5" id="KW-0963">Cytoplasm</keyword>
<evidence type="ECO:0000256" key="11">
    <source>
        <dbReference type="ARBA" id="ARBA00022840"/>
    </source>
</evidence>
<dbReference type="GO" id="GO:0004674">
    <property type="term" value="F:protein serine/threonine kinase activity"/>
    <property type="evidence" value="ECO:0007669"/>
    <property type="project" value="UniProtKB-KW"/>
</dbReference>
<dbReference type="PROSITE" id="PS50011">
    <property type="entry name" value="PROTEIN_KINASE_DOM"/>
    <property type="match status" value="1"/>
</dbReference>
<feature type="compositionally biased region" description="Polar residues" evidence="18">
    <location>
        <begin position="394"/>
        <end position="414"/>
    </location>
</feature>
<feature type="region of interest" description="Disordered" evidence="18">
    <location>
        <begin position="394"/>
        <end position="441"/>
    </location>
</feature>
<dbReference type="CDD" id="cd14125">
    <property type="entry name" value="STKc_CK1_delta_epsilon"/>
    <property type="match status" value="1"/>
</dbReference>
<reference evidence="20 21" key="1">
    <citation type="journal article" date="2022" name="Nat. Plants">
        <title>Genomes of leafy and leafless Platanthera orchids illuminate the evolution of mycoheterotrophy.</title>
        <authorList>
            <person name="Li M.H."/>
            <person name="Liu K.W."/>
            <person name="Li Z."/>
            <person name="Lu H.C."/>
            <person name="Ye Q.L."/>
            <person name="Zhang D."/>
            <person name="Wang J.Y."/>
            <person name="Li Y.F."/>
            <person name="Zhong Z.M."/>
            <person name="Liu X."/>
            <person name="Yu X."/>
            <person name="Liu D.K."/>
            <person name="Tu X.D."/>
            <person name="Liu B."/>
            <person name="Hao Y."/>
            <person name="Liao X.Y."/>
            <person name="Jiang Y.T."/>
            <person name="Sun W.H."/>
            <person name="Chen J."/>
            <person name="Chen Y.Q."/>
            <person name="Ai Y."/>
            <person name="Zhai J.W."/>
            <person name="Wu S.S."/>
            <person name="Zhou Z."/>
            <person name="Hsiao Y.Y."/>
            <person name="Wu W.L."/>
            <person name="Chen Y.Y."/>
            <person name="Lin Y.F."/>
            <person name="Hsu J.L."/>
            <person name="Li C.Y."/>
            <person name="Wang Z.W."/>
            <person name="Zhao X."/>
            <person name="Zhong W.Y."/>
            <person name="Ma X.K."/>
            <person name="Ma L."/>
            <person name="Huang J."/>
            <person name="Chen G.Z."/>
            <person name="Huang M.Z."/>
            <person name="Huang L."/>
            <person name="Peng D.H."/>
            <person name="Luo Y.B."/>
            <person name="Zou S.Q."/>
            <person name="Chen S.P."/>
            <person name="Lan S."/>
            <person name="Tsai W.C."/>
            <person name="Van de Peer Y."/>
            <person name="Liu Z.J."/>
        </authorList>
    </citation>
    <scope>NUCLEOTIDE SEQUENCE [LARGE SCALE GENOMIC DNA]</scope>
    <source>
        <strain evidence="20">Lor287</strain>
    </source>
</reference>
<comment type="similarity">
    <text evidence="3">Belongs to the protein kinase superfamily. CK1 Ser/Thr protein kinase family. Casein kinase I subfamily.</text>
</comment>
<feature type="compositionally biased region" description="Polar residues" evidence="18">
    <location>
        <begin position="430"/>
        <end position="441"/>
    </location>
</feature>
<evidence type="ECO:0000256" key="3">
    <source>
        <dbReference type="ARBA" id="ARBA00005926"/>
    </source>
</evidence>
<dbReference type="PROSITE" id="PS00108">
    <property type="entry name" value="PROTEIN_KINASE_ST"/>
    <property type="match status" value="1"/>
</dbReference>
<evidence type="ECO:0000256" key="9">
    <source>
        <dbReference type="ARBA" id="ARBA00022741"/>
    </source>
</evidence>
<keyword evidence="12" id="KW-0539">Nucleus</keyword>
<evidence type="ECO:0000256" key="10">
    <source>
        <dbReference type="ARBA" id="ARBA00022777"/>
    </source>
</evidence>
<dbReference type="Proteomes" id="UP001418222">
    <property type="component" value="Unassembled WGS sequence"/>
</dbReference>
<dbReference type="EMBL" id="JBBWWQ010000021">
    <property type="protein sequence ID" value="KAK8914177.1"/>
    <property type="molecule type" value="Genomic_DNA"/>
</dbReference>
<keyword evidence="8" id="KW-0808">Transferase</keyword>
<keyword evidence="9 16" id="KW-0547">Nucleotide-binding</keyword>
<feature type="region of interest" description="Disordered" evidence="18">
    <location>
        <begin position="325"/>
        <end position="350"/>
    </location>
</feature>
<dbReference type="GO" id="GO:0005634">
    <property type="term" value="C:nucleus"/>
    <property type="evidence" value="ECO:0007669"/>
    <property type="project" value="UniProtKB-SubCell"/>
</dbReference>
<dbReference type="InterPro" id="IPR000719">
    <property type="entry name" value="Prot_kinase_dom"/>
</dbReference>
<dbReference type="Pfam" id="PF00069">
    <property type="entry name" value="Pkinase"/>
    <property type="match status" value="1"/>
</dbReference>
<evidence type="ECO:0000256" key="4">
    <source>
        <dbReference type="ARBA" id="ARBA00012513"/>
    </source>
</evidence>
<dbReference type="GO" id="GO:0005737">
    <property type="term" value="C:cytoplasm"/>
    <property type="evidence" value="ECO:0007669"/>
    <property type="project" value="UniProtKB-SubCell"/>
</dbReference>
<evidence type="ECO:0000256" key="14">
    <source>
        <dbReference type="ARBA" id="ARBA00048679"/>
    </source>
</evidence>
<dbReference type="InterPro" id="IPR011009">
    <property type="entry name" value="Kinase-like_dom_sf"/>
</dbReference>
<sequence length="441" mass="49305">MDRIIGGKYKLGRKIGSGSFGEIYLATHVDTFEIVAVKIENNKTKHPQLLYEAKLYNILQGGSGIPNTKWCGLDGEDNALVLDLLGPSLEDLFVYCGRKFSLKTVLMLADQMITRIEYVHSKGFLHRDIKPDNFLMGLGRKANQVYIIDFGLAKRYRDATTNRHIPYRENKNLTGTARYASCNTHLGIEQSRRDDLESLGYVLLYFLRGSLPWQGLKAATKKQKYDKICEKKLSTPIEVLCKSHPVEFASYFHYCHSLTFDQRPDYGFLKRLFRDLFARNGFDFDYIFEWTLLKYQQANKTKPQPRFSPLSGGTSARATPMDVDRRQVSGSGDALEEVTERVGPSNNARPTVRMQFNKTAGDNNLASDSQRLGKLRVGTGADKVYVSSTSFALPNMSKKNNVGSNPSSGATDGSQLARVLGGNSGSSSSWLPTLQRNASAK</sequence>
<dbReference type="PROSITE" id="PS00107">
    <property type="entry name" value="PROTEIN_KINASE_ATP"/>
    <property type="match status" value="1"/>
</dbReference>
<keyword evidence="6 17" id="KW-0723">Serine/threonine-protein kinase</keyword>
<feature type="domain" description="Protein kinase" evidence="19">
    <location>
        <begin position="9"/>
        <end position="277"/>
    </location>
</feature>
<evidence type="ECO:0000256" key="17">
    <source>
        <dbReference type="RuleBase" id="RU000304"/>
    </source>
</evidence>
<evidence type="ECO:0000256" key="13">
    <source>
        <dbReference type="ARBA" id="ARBA00047899"/>
    </source>
</evidence>
<comment type="subcellular location">
    <subcellularLocation>
        <location evidence="2">Cytoplasm</location>
    </subcellularLocation>
    <subcellularLocation>
        <location evidence="1">Nucleus</location>
    </subcellularLocation>
</comment>
<dbReference type="Gene3D" id="1.10.510.10">
    <property type="entry name" value="Transferase(Phosphotransferase) domain 1"/>
    <property type="match status" value="1"/>
</dbReference>
<keyword evidence="21" id="KW-1185">Reference proteome</keyword>
<dbReference type="InterPro" id="IPR050235">
    <property type="entry name" value="CK1_Ser-Thr_kinase"/>
</dbReference>
<comment type="caution">
    <text evidence="20">The sequence shown here is derived from an EMBL/GenBank/DDBJ whole genome shotgun (WGS) entry which is preliminary data.</text>
</comment>
<evidence type="ECO:0000256" key="8">
    <source>
        <dbReference type="ARBA" id="ARBA00022679"/>
    </source>
</evidence>
<evidence type="ECO:0000256" key="1">
    <source>
        <dbReference type="ARBA" id="ARBA00004123"/>
    </source>
</evidence>
<evidence type="ECO:0000256" key="7">
    <source>
        <dbReference type="ARBA" id="ARBA00022553"/>
    </source>
</evidence>
<dbReference type="GO" id="GO:0009640">
    <property type="term" value="P:photomorphogenesis"/>
    <property type="evidence" value="ECO:0007669"/>
    <property type="project" value="UniProtKB-ARBA"/>
</dbReference>
<dbReference type="SUPFAM" id="SSF56112">
    <property type="entry name" value="Protein kinase-like (PK-like)"/>
    <property type="match status" value="1"/>
</dbReference>
<evidence type="ECO:0000313" key="20">
    <source>
        <dbReference type="EMBL" id="KAK8914177.1"/>
    </source>
</evidence>
<feature type="binding site" evidence="16">
    <location>
        <position position="38"/>
    </location>
    <ligand>
        <name>ATP</name>
        <dbReference type="ChEBI" id="CHEBI:30616"/>
    </ligand>
</feature>
<evidence type="ECO:0000256" key="15">
    <source>
        <dbReference type="ARBA" id="ARBA00060321"/>
    </source>
</evidence>
<organism evidence="20 21">
    <name type="scientific">Platanthera zijinensis</name>
    <dbReference type="NCBI Taxonomy" id="2320716"/>
    <lineage>
        <taxon>Eukaryota</taxon>
        <taxon>Viridiplantae</taxon>
        <taxon>Streptophyta</taxon>
        <taxon>Embryophyta</taxon>
        <taxon>Tracheophyta</taxon>
        <taxon>Spermatophyta</taxon>
        <taxon>Magnoliopsida</taxon>
        <taxon>Liliopsida</taxon>
        <taxon>Asparagales</taxon>
        <taxon>Orchidaceae</taxon>
        <taxon>Orchidoideae</taxon>
        <taxon>Orchideae</taxon>
        <taxon>Orchidinae</taxon>
        <taxon>Platanthera</taxon>
    </lineage>
</organism>
<dbReference type="GO" id="GO:0005524">
    <property type="term" value="F:ATP binding"/>
    <property type="evidence" value="ECO:0007669"/>
    <property type="project" value="UniProtKB-UniRule"/>
</dbReference>
<evidence type="ECO:0000256" key="16">
    <source>
        <dbReference type="PROSITE-ProRule" id="PRU10141"/>
    </source>
</evidence>
<name>A0AAP0FTM3_9ASPA</name>
<dbReference type="GO" id="GO:0009785">
    <property type="term" value="P:blue light signaling pathway"/>
    <property type="evidence" value="ECO:0007669"/>
    <property type="project" value="UniProtKB-ARBA"/>
</dbReference>
<evidence type="ECO:0000256" key="2">
    <source>
        <dbReference type="ARBA" id="ARBA00004496"/>
    </source>
</evidence>
<keyword evidence="10 20" id="KW-0418">Kinase</keyword>
<dbReference type="EC" id="2.7.11.1" evidence="4"/>
<evidence type="ECO:0000256" key="12">
    <source>
        <dbReference type="ARBA" id="ARBA00023242"/>
    </source>
</evidence>
<dbReference type="FunFam" id="1.10.510.10:FF:000325">
    <property type="entry name" value="Casein kinase I isoform delta-like"/>
    <property type="match status" value="1"/>
</dbReference>
<keyword evidence="7" id="KW-0597">Phosphoprotein</keyword>
<keyword evidence="11 16" id="KW-0067">ATP-binding</keyword>
<protein>
    <recommendedName>
        <fullName evidence="4">non-specific serine/threonine protein kinase</fullName>
        <ecNumber evidence="4">2.7.11.1</ecNumber>
    </recommendedName>
</protein>
<evidence type="ECO:0000259" key="19">
    <source>
        <dbReference type="PROSITE" id="PS50011"/>
    </source>
</evidence>
<gene>
    <name evidence="20" type="ORF">KSP39_PZI024279</name>
</gene>
<evidence type="ECO:0000256" key="6">
    <source>
        <dbReference type="ARBA" id="ARBA00022527"/>
    </source>
</evidence>
<dbReference type="InterPro" id="IPR008271">
    <property type="entry name" value="Ser/Thr_kinase_AS"/>
</dbReference>
<comment type="function">
    <text evidence="15">Protein kinase involved in blue light responses (e.g. hypocotyl elongation and flowering) by phosphorylating CRY2 to reduce its stability.</text>
</comment>
<dbReference type="AlphaFoldDB" id="A0AAP0FTM3"/>